<dbReference type="HOGENOM" id="CLU_078817_1_0_1"/>
<dbReference type="SUPFAM" id="SSF54160">
    <property type="entry name" value="Chromo domain-like"/>
    <property type="match status" value="1"/>
</dbReference>
<feature type="region of interest" description="Disordered" evidence="2">
    <location>
        <begin position="39"/>
        <end position="59"/>
    </location>
</feature>
<dbReference type="Proteomes" id="UP000001628">
    <property type="component" value="Unassembled WGS sequence"/>
</dbReference>
<dbReference type="GeneID" id="22582501"/>
<dbReference type="InterPro" id="IPR016197">
    <property type="entry name" value="Chromo-like_dom_sf"/>
</dbReference>
<dbReference type="VEuPathDB" id="FungiDB:PADG_03138"/>
<reference evidence="3 4" key="1">
    <citation type="journal article" date="2011" name="PLoS Genet.">
        <title>Comparative genomic analysis of human fungal pathogens causing paracoccidioidomycosis.</title>
        <authorList>
            <person name="Desjardins C.A."/>
            <person name="Champion M.D."/>
            <person name="Holder J.W."/>
            <person name="Muszewska A."/>
            <person name="Goldberg J."/>
            <person name="Bailao A.M."/>
            <person name="Brigido M.M."/>
            <person name="Ferreira M.E."/>
            <person name="Garcia A.M."/>
            <person name="Grynberg M."/>
            <person name="Gujja S."/>
            <person name="Heiman D.I."/>
            <person name="Henn M.R."/>
            <person name="Kodira C.D."/>
            <person name="Leon-Narvaez H."/>
            <person name="Longo L.V."/>
            <person name="Ma L.J."/>
            <person name="Malavazi I."/>
            <person name="Matsuo A.L."/>
            <person name="Morais F.V."/>
            <person name="Pereira M."/>
            <person name="Rodriguez-Brito S."/>
            <person name="Sakthikumar S."/>
            <person name="Salem-Izacc S.M."/>
            <person name="Sykes S.M."/>
            <person name="Teixeira M.M."/>
            <person name="Vallejo M.C."/>
            <person name="Walter M.E."/>
            <person name="Yandava C."/>
            <person name="Young S."/>
            <person name="Zeng Q."/>
            <person name="Zucker J."/>
            <person name="Felipe M.S."/>
            <person name="Goldman G.H."/>
            <person name="Haas B.J."/>
            <person name="McEwen J.G."/>
            <person name="Nino-Vega G."/>
            <person name="Puccia R."/>
            <person name="San-Blas G."/>
            <person name="Soares C.M."/>
            <person name="Birren B.W."/>
            <person name="Cuomo C.A."/>
        </authorList>
    </citation>
    <scope>NUCLEOTIDE SEQUENCE [LARGE SCALE GENOMIC DNA]</scope>
    <source>
        <strain evidence="3 4">Pb18</strain>
    </source>
</reference>
<protein>
    <recommendedName>
        <fullName evidence="5">Chromo domain-containing protein</fullName>
    </recommendedName>
</protein>
<organism evidence="3 4">
    <name type="scientific">Paracoccidioides brasiliensis (strain Pb18)</name>
    <dbReference type="NCBI Taxonomy" id="502780"/>
    <lineage>
        <taxon>Eukaryota</taxon>
        <taxon>Fungi</taxon>
        <taxon>Dikarya</taxon>
        <taxon>Ascomycota</taxon>
        <taxon>Pezizomycotina</taxon>
        <taxon>Eurotiomycetes</taxon>
        <taxon>Eurotiomycetidae</taxon>
        <taxon>Onygenales</taxon>
        <taxon>Ajellomycetaceae</taxon>
        <taxon>Paracoccidioides</taxon>
    </lineage>
</organism>
<gene>
    <name evidence="3" type="ORF">PADG_03138</name>
</gene>
<evidence type="ECO:0000256" key="2">
    <source>
        <dbReference type="SAM" id="MobiDB-lite"/>
    </source>
</evidence>
<dbReference type="EMBL" id="KN275959">
    <property type="protein sequence ID" value="EEH47040.1"/>
    <property type="molecule type" value="Genomic_DNA"/>
</dbReference>
<dbReference type="OMA" id="NTFIVID"/>
<dbReference type="RefSeq" id="XP_010758754.1">
    <property type="nucleotide sequence ID" value="XM_010760452.1"/>
</dbReference>
<evidence type="ECO:0008006" key="5">
    <source>
        <dbReference type="Google" id="ProtNLM"/>
    </source>
</evidence>
<dbReference type="KEGG" id="pbn:PADG_03138"/>
<keyword evidence="4" id="KW-1185">Reference proteome</keyword>
<comment type="subunit">
    <text evidence="1">Component of the NuA4 histone acetyltransferase complex.</text>
</comment>
<dbReference type="AlphaFoldDB" id="C1G7I3"/>
<dbReference type="OrthoDB" id="4188806at2759"/>
<evidence type="ECO:0000256" key="1">
    <source>
        <dbReference type="ARBA" id="ARBA00011353"/>
    </source>
</evidence>
<dbReference type="Gene3D" id="2.40.50.40">
    <property type="match status" value="1"/>
</dbReference>
<evidence type="ECO:0000313" key="4">
    <source>
        <dbReference type="Proteomes" id="UP000001628"/>
    </source>
</evidence>
<dbReference type="InParanoid" id="C1G7I3"/>
<name>C1G7I3_PARBD</name>
<accession>C1G7I3</accession>
<sequence>MPDTPIILDDDNRGLNYNDRIPISLTAPRTCSREISVGSVEANSEDQKPPLAVLVEDGGGTSTEEWLVDEILKLMVVEEGDQEMRWYFVKWRGYDPSWQPERDLIPG</sequence>
<evidence type="ECO:0000313" key="3">
    <source>
        <dbReference type="EMBL" id="EEH47040.1"/>
    </source>
</evidence>
<proteinExistence type="predicted"/>
<dbReference type="eggNOG" id="ENOG502RIZ7">
    <property type="taxonomic scope" value="Eukaryota"/>
</dbReference>